<sequence>MTSIQFFYNRNFPGNALRSNALQALDRLGMKPEMRETEAAPEQVGAPLPALAIDGEIVVSGVEPSVRELEILFEDHAQEGEEDSACGACGMECGGMNGTEHCPMCGQHGEGGSVAGRIIGFVILLIILFLAVKILS</sequence>
<dbReference type="AlphaFoldDB" id="A0A6N2TZN2"/>
<gene>
    <name evidence="2" type="ORF">AMLFYP55_00567</name>
</gene>
<dbReference type="EMBL" id="CACRSS010000016">
    <property type="protein sequence ID" value="VYT08706.1"/>
    <property type="molecule type" value="Genomic_DNA"/>
</dbReference>
<evidence type="ECO:0000256" key="1">
    <source>
        <dbReference type="SAM" id="Phobius"/>
    </source>
</evidence>
<keyword evidence="1" id="KW-0812">Transmembrane</keyword>
<keyword evidence="1" id="KW-1133">Transmembrane helix</keyword>
<accession>A0A6N2TZN2</accession>
<protein>
    <recommendedName>
        <fullName evidence="3">Thioredoxin-like fold domain-containing protein</fullName>
    </recommendedName>
</protein>
<evidence type="ECO:0000313" key="2">
    <source>
        <dbReference type="EMBL" id="VYT08706.1"/>
    </source>
</evidence>
<feature type="transmembrane region" description="Helical" evidence="1">
    <location>
        <begin position="114"/>
        <end position="135"/>
    </location>
</feature>
<organism evidence="2">
    <name type="scientific">Akkermansia muciniphila</name>
    <dbReference type="NCBI Taxonomy" id="239935"/>
    <lineage>
        <taxon>Bacteria</taxon>
        <taxon>Pseudomonadati</taxon>
        <taxon>Verrucomicrobiota</taxon>
        <taxon>Verrucomicrobiia</taxon>
        <taxon>Verrucomicrobiales</taxon>
        <taxon>Akkermansiaceae</taxon>
        <taxon>Akkermansia</taxon>
    </lineage>
</organism>
<name>A0A6N2TZN2_9BACT</name>
<evidence type="ECO:0008006" key="3">
    <source>
        <dbReference type="Google" id="ProtNLM"/>
    </source>
</evidence>
<reference evidence="2" key="1">
    <citation type="submission" date="2019-11" db="EMBL/GenBank/DDBJ databases">
        <authorList>
            <person name="Feng L."/>
        </authorList>
    </citation>
    <scope>NUCLEOTIDE SEQUENCE</scope>
    <source>
        <strain evidence="2">AMuciniphilaLFYP55</strain>
    </source>
</reference>
<dbReference type="OrthoDB" id="200260at2"/>
<keyword evidence="1" id="KW-0472">Membrane</keyword>
<proteinExistence type="predicted"/>
<dbReference type="RefSeq" id="WP_102722570.1">
    <property type="nucleotide sequence ID" value="NZ_CACRSS010000016.1"/>
</dbReference>